<feature type="chain" id="PRO_5045274643" evidence="10">
    <location>
        <begin position="22"/>
        <end position="771"/>
    </location>
</feature>
<keyword evidence="4 8" id="KW-0812">Transmembrane</keyword>
<dbReference type="InterPro" id="IPR036942">
    <property type="entry name" value="Beta-barrel_TonB_sf"/>
</dbReference>
<evidence type="ECO:0000256" key="4">
    <source>
        <dbReference type="ARBA" id="ARBA00022692"/>
    </source>
</evidence>
<dbReference type="EMBL" id="BAABCB010000002">
    <property type="protein sequence ID" value="GAA4240198.1"/>
    <property type="molecule type" value="Genomic_DNA"/>
</dbReference>
<feature type="domain" description="TonB-dependent receptor plug" evidence="12">
    <location>
        <begin position="146"/>
        <end position="220"/>
    </location>
</feature>
<keyword evidence="3 8" id="KW-1134">Transmembrane beta strand</keyword>
<proteinExistence type="inferred from homology"/>
<dbReference type="Gene3D" id="3.55.50.30">
    <property type="match status" value="1"/>
</dbReference>
<dbReference type="RefSeq" id="WP_344711910.1">
    <property type="nucleotide sequence ID" value="NZ_BAABCB010000002.1"/>
</dbReference>
<dbReference type="Pfam" id="PF00593">
    <property type="entry name" value="TonB_dep_Rec_b-barrel"/>
    <property type="match status" value="1"/>
</dbReference>
<keyword evidence="5 9" id="KW-0798">TonB box</keyword>
<dbReference type="InterPro" id="IPR037066">
    <property type="entry name" value="Plug_dom_sf"/>
</dbReference>
<dbReference type="SUPFAM" id="SSF56935">
    <property type="entry name" value="Porins"/>
    <property type="match status" value="1"/>
</dbReference>
<evidence type="ECO:0000256" key="10">
    <source>
        <dbReference type="SAM" id="SignalP"/>
    </source>
</evidence>
<gene>
    <name evidence="13" type="ORF">GCM10022292_01700</name>
</gene>
<comment type="caution">
    <text evidence="13">The sequence shown here is derived from an EMBL/GenBank/DDBJ whole genome shotgun (WGS) entry which is preliminary data.</text>
</comment>
<dbReference type="Gene3D" id="2.40.170.20">
    <property type="entry name" value="TonB-dependent receptor, beta-barrel domain"/>
    <property type="match status" value="1"/>
</dbReference>
<keyword evidence="2 8" id="KW-0813">Transport</keyword>
<evidence type="ECO:0000256" key="5">
    <source>
        <dbReference type="ARBA" id="ARBA00023077"/>
    </source>
</evidence>
<dbReference type="Gene3D" id="2.170.130.10">
    <property type="entry name" value="TonB-dependent receptor, plug domain"/>
    <property type="match status" value="1"/>
</dbReference>
<dbReference type="PROSITE" id="PS52016">
    <property type="entry name" value="TONB_DEPENDENT_REC_3"/>
    <property type="match status" value="1"/>
</dbReference>
<evidence type="ECO:0000259" key="12">
    <source>
        <dbReference type="Pfam" id="PF07715"/>
    </source>
</evidence>
<reference evidence="14" key="1">
    <citation type="journal article" date="2019" name="Int. J. Syst. Evol. Microbiol.">
        <title>The Global Catalogue of Microorganisms (GCM) 10K type strain sequencing project: providing services to taxonomists for standard genome sequencing and annotation.</title>
        <authorList>
            <consortium name="The Broad Institute Genomics Platform"/>
            <consortium name="The Broad Institute Genome Sequencing Center for Infectious Disease"/>
            <person name="Wu L."/>
            <person name="Ma J."/>
        </authorList>
    </citation>
    <scope>NUCLEOTIDE SEQUENCE [LARGE SCALE GENOMIC DNA]</scope>
    <source>
        <strain evidence="14">JCM 17633</strain>
    </source>
</reference>
<keyword evidence="13" id="KW-0675">Receptor</keyword>
<feature type="signal peptide" evidence="10">
    <location>
        <begin position="1"/>
        <end position="21"/>
    </location>
</feature>
<evidence type="ECO:0000256" key="2">
    <source>
        <dbReference type="ARBA" id="ARBA00022448"/>
    </source>
</evidence>
<keyword evidence="10" id="KW-0732">Signal</keyword>
<evidence type="ECO:0000256" key="3">
    <source>
        <dbReference type="ARBA" id="ARBA00022452"/>
    </source>
</evidence>
<evidence type="ECO:0000313" key="13">
    <source>
        <dbReference type="EMBL" id="GAA4240198.1"/>
    </source>
</evidence>
<organism evidence="13 14">
    <name type="scientific">Winogradskyella damuponensis</name>
    <dbReference type="NCBI Taxonomy" id="943939"/>
    <lineage>
        <taxon>Bacteria</taxon>
        <taxon>Pseudomonadati</taxon>
        <taxon>Bacteroidota</taxon>
        <taxon>Flavobacteriia</taxon>
        <taxon>Flavobacteriales</taxon>
        <taxon>Flavobacteriaceae</taxon>
        <taxon>Winogradskyella</taxon>
    </lineage>
</organism>
<keyword evidence="14" id="KW-1185">Reference proteome</keyword>
<dbReference type="InterPro" id="IPR039426">
    <property type="entry name" value="TonB-dep_rcpt-like"/>
</dbReference>
<accession>A0ABP8CJP8</accession>
<evidence type="ECO:0000256" key="8">
    <source>
        <dbReference type="PROSITE-ProRule" id="PRU01360"/>
    </source>
</evidence>
<comment type="similarity">
    <text evidence="8 9">Belongs to the TonB-dependent receptor family.</text>
</comment>
<feature type="domain" description="TonB-dependent receptor-like beta-barrel" evidence="11">
    <location>
        <begin position="308"/>
        <end position="726"/>
    </location>
</feature>
<evidence type="ECO:0000256" key="6">
    <source>
        <dbReference type="ARBA" id="ARBA00023136"/>
    </source>
</evidence>
<dbReference type="InterPro" id="IPR012910">
    <property type="entry name" value="Plug_dom"/>
</dbReference>
<protein>
    <submittedName>
        <fullName evidence="13">TonB-dependent receptor</fullName>
    </submittedName>
</protein>
<evidence type="ECO:0000256" key="1">
    <source>
        <dbReference type="ARBA" id="ARBA00004571"/>
    </source>
</evidence>
<evidence type="ECO:0000313" key="14">
    <source>
        <dbReference type="Proteomes" id="UP001501682"/>
    </source>
</evidence>
<evidence type="ECO:0000256" key="7">
    <source>
        <dbReference type="ARBA" id="ARBA00023237"/>
    </source>
</evidence>
<comment type="subcellular location">
    <subcellularLocation>
        <location evidence="1 8">Cell outer membrane</location>
        <topology evidence="1 8">Multi-pass membrane protein</topology>
    </subcellularLocation>
</comment>
<keyword evidence="6 8" id="KW-0472">Membrane</keyword>
<evidence type="ECO:0000256" key="9">
    <source>
        <dbReference type="RuleBase" id="RU003357"/>
    </source>
</evidence>
<name>A0ABP8CJP8_9FLAO</name>
<dbReference type="Proteomes" id="UP001501682">
    <property type="component" value="Unassembled WGS sequence"/>
</dbReference>
<dbReference type="InterPro" id="IPR000531">
    <property type="entry name" value="Beta-barrel_TonB"/>
</dbReference>
<keyword evidence="7 8" id="KW-0998">Cell outer membrane</keyword>
<sequence length="771" mass="87968">MNKKLLCLIFFFSSFTFYNLAYCQELKEKQTLAQILLELEKQYDVKFSFETKTIEGISITPLRHGLSLTQAVNQLKLDTNLNFEILSNRFIAITPQKVTEVQNSIQHLEEVVVTNYLTKGISKTNNGTIEADTKAFQILPGLIEPDVLQIVQNLPGIISVDERISNINVRGGTNDQNLILYEGIRMYQTGHFFGLISTFNPYLSNDVTVSKNGTSAKFGNAVSSTIAIQNTDNLSEKTSGGIGGNLLSVDGFAKIPLSKKTELQLAARRSYTDFIVSKTYDSYFDRIFSDSELNTSNAINTQLALDERFIFYDFNAKFLYNINDSSKLRVNVMNMYNNLDYKQVYTTTNNDFQETKSELNQISFGTSATYSKRLKDGTNLSAQAYYSNYDLDATNNNISNNQFLKQENKVEDYGLRFDISKVLSPSLKINLGYQFNEVGVTNFEDVTNPNFTSLTKEIIRTHAIFGEVVRYSQSRNTYLRLGSRISYFGKLQKLIIEPRFAFNQKLSDYFRLEILGELKSQSITQVIDLQQDFLGIEKRRWQLANTNNIPLIKSQQVSAGVSYNQNNLLVSLEGYYKNVNNITALSQGFQNQFQFTNDIGSYTVKGIDFLINKRFNNFSSWLSYTFSKNDYHFENLNNGNSFSNTLDLQHVANASLTYNIDNFKIGLGLNWHSGRPYTTPSTTQDNSNNIIEYASPNNARLPDYFRTDISVIYNFKFSKGVKADIGASVWNIFNQTNIINRYYTFNSDDSMVEINNRSLKFTPNLSFRINF</sequence>
<evidence type="ECO:0000259" key="11">
    <source>
        <dbReference type="Pfam" id="PF00593"/>
    </source>
</evidence>
<dbReference type="Pfam" id="PF07715">
    <property type="entry name" value="Plug"/>
    <property type="match status" value="1"/>
</dbReference>